<evidence type="ECO:0000259" key="3">
    <source>
        <dbReference type="SMART" id="SM00014"/>
    </source>
</evidence>
<dbReference type="AlphaFoldDB" id="A0A0N9N761"/>
<keyword evidence="2" id="KW-1133">Transmembrane helix</keyword>
<feature type="transmembrane region" description="Helical" evidence="2">
    <location>
        <begin position="57"/>
        <end position="79"/>
    </location>
</feature>
<dbReference type="Gene3D" id="1.20.144.10">
    <property type="entry name" value="Phosphatidic acid phosphatase type 2/haloperoxidase"/>
    <property type="match status" value="1"/>
</dbReference>
<dbReference type="CDD" id="cd03392">
    <property type="entry name" value="PAP2_like_2"/>
    <property type="match status" value="1"/>
</dbReference>
<dbReference type="PATRIC" id="fig|1136941.3.peg.785"/>
<dbReference type="SMART" id="SM00014">
    <property type="entry name" value="acidPPc"/>
    <property type="match status" value="1"/>
</dbReference>
<feature type="region of interest" description="Disordered" evidence="1">
    <location>
        <begin position="189"/>
        <end position="210"/>
    </location>
</feature>
<protein>
    <submittedName>
        <fullName evidence="4">Phosphoesterase</fullName>
    </submittedName>
</protein>
<dbReference type="InterPro" id="IPR036938">
    <property type="entry name" value="PAP2/HPO_sf"/>
</dbReference>
<reference evidence="5" key="1">
    <citation type="submission" date="2015-06" db="EMBL/GenBank/DDBJ databases">
        <title>Complete genome sequence and metabolic analysis of phthalate degradation pathway in Gordonia sp. QH-11.</title>
        <authorList>
            <person name="Jin D."/>
            <person name="Kong X."/>
            <person name="Bai Z."/>
        </authorList>
    </citation>
    <scope>NUCLEOTIDE SEQUENCE [LARGE SCALE GENOMIC DNA]</scope>
    <source>
        <strain evidence="5">QH-11</strain>
    </source>
</reference>
<feature type="domain" description="Phosphatidic acid phosphatase type 2/haloperoxidase" evidence="3">
    <location>
        <begin position="58"/>
        <end position="171"/>
    </location>
</feature>
<dbReference type="KEGG" id="goq:ACH46_03875"/>
<evidence type="ECO:0000313" key="5">
    <source>
        <dbReference type="Proteomes" id="UP000063789"/>
    </source>
</evidence>
<feature type="transmembrane region" description="Helical" evidence="2">
    <location>
        <begin position="25"/>
        <end position="50"/>
    </location>
</feature>
<name>A0A0N9N761_9ACTN</name>
<sequence>MQQFPIDDRITDWVVESRHEPLTSVMHMVTAMGDTLPLTLVVIGVFVVAWLSNRIDLASMIVVGSLSGYILMMILKLLFSRDRPPVEDRLIDVGGAAFPSGHAMLSTVVYGLTAVVAFRVFPRVRERAVALVWLPILVLLIGVSRVYLGVHWASDVLFGWLFGLIWLAVCLFGHAQIVRRPALLRMGTKHATGRPGQPSSPADQGTSSPS</sequence>
<dbReference type="Pfam" id="PF01569">
    <property type="entry name" value="PAP2"/>
    <property type="match status" value="1"/>
</dbReference>
<dbReference type="Proteomes" id="UP000063789">
    <property type="component" value="Chromosome"/>
</dbReference>
<evidence type="ECO:0000256" key="2">
    <source>
        <dbReference type="SAM" id="Phobius"/>
    </source>
</evidence>
<accession>A0A0N9N761</accession>
<dbReference type="OrthoDB" id="5289372at2"/>
<organism evidence="4 5">
    <name type="scientific">Gordonia phthalatica</name>
    <dbReference type="NCBI Taxonomy" id="1136941"/>
    <lineage>
        <taxon>Bacteria</taxon>
        <taxon>Bacillati</taxon>
        <taxon>Actinomycetota</taxon>
        <taxon>Actinomycetes</taxon>
        <taxon>Mycobacteriales</taxon>
        <taxon>Gordoniaceae</taxon>
        <taxon>Gordonia</taxon>
    </lineage>
</organism>
<proteinExistence type="predicted"/>
<dbReference type="PANTHER" id="PTHR14969:SF13">
    <property type="entry name" value="AT30094P"/>
    <property type="match status" value="1"/>
</dbReference>
<dbReference type="PANTHER" id="PTHR14969">
    <property type="entry name" value="SPHINGOSINE-1-PHOSPHATE PHOSPHOHYDROLASE"/>
    <property type="match status" value="1"/>
</dbReference>
<evidence type="ECO:0000256" key="1">
    <source>
        <dbReference type="SAM" id="MobiDB-lite"/>
    </source>
</evidence>
<dbReference type="SUPFAM" id="SSF48317">
    <property type="entry name" value="Acid phosphatase/Vanadium-dependent haloperoxidase"/>
    <property type="match status" value="1"/>
</dbReference>
<keyword evidence="2" id="KW-0472">Membrane</keyword>
<gene>
    <name evidence="4" type="ORF">ACH46_03875</name>
</gene>
<dbReference type="InterPro" id="IPR000326">
    <property type="entry name" value="PAP2/HPO"/>
</dbReference>
<feature type="compositionally biased region" description="Polar residues" evidence="1">
    <location>
        <begin position="197"/>
        <end position="210"/>
    </location>
</feature>
<keyword evidence="5" id="KW-1185">Reference proteome</keyword>
<reference evidence="4 5" key="2">
    <citation type="journal article" date="2017" name="Int. J. Syst. Evol. Microbiol.">
        <title>Gordonia phthalatica sp. nov., a di-n-butyl phthalate-degrading bacterium isolated from activated sludge.</title>
        <authorList>
            <person name="Jin D."/>
            <person name="Kong X."/>
            <person name="Jia M."/>
            <person name="Yu X."/>
            <person name="Wang X."/>
            <person name="Zhuang X."/>
            <person name="Deng Y."/>
            <person name="Bai Z."/>
        </authorList>
    </citation>
    <scope>NUCLEOTIDE SEQUENCE [LARGE SCALE GENOMIC DNA]</scope>
    <source>
        <strain evidence="4 5">QH-11</strain>
    </source>
</reference>
<feature type="transmembrane region" description="Helical" evidence="2">
    <location>
        <begin position="99"/>
        <end position="121"/>
    </location>
</feature>
<keyword evidence="2" id="KW-0812">Transmembrane</keyword>
<evidence type="ECO:0000313" key="4">
    <source>
        <dbReference type="EMBL" id="ALG83801.1"/>
    </source>
</evidence>
<dbReference type="STRING" id="1136941.ACH46_03875"/>
<feature type="transmembrane region" description="Helical" evidence="2">
    <location>
        <begin position="128"/>
        <end position="150"/>
    </location>
</feature>
<dbReference type="EMBL" id="CP011853">
    <property type="protein sequence ID" value="ALG83801.1"/>
    <property type="molecule type" value="Genomic_DNA"/>
</dbReference>
<feature type="transmembrane region" description="Helical" evidence="2">
    <location>
        <begin position="156"/>
        <end position="178"/>
    </location>
</feature>